<protein>
    <submittedName>
        <fullName evidence="4">Uncharacterized protein LOC100906855</fullName>
    </submittedName>
</protein>
<dbReference type="InterPro" id="IPR036047">
    <property type="entry name" value="F-box-like_dom_sf"/>
</dbReference>
<evidence type="ECO:0000256" key="1">
    <source>
        <dbReference type="ARBA" id="ARBA00022786"/>
    </source>
</evidence>
<evidence type="ECO:0000313" key="3">
    <source>
        <dbReference type="Proteomes" id="UP000694867"/>
    </source>
</evidence>
<dbReference type="InterPro" id="IPR032675">
    <property type="entry name" value="LRR_dom_sf"/>
</dbReference>
<dbReference type="Pfam" id="PF12937">
    <property type="entry name" value="F-box-like"/>
    <property type="match status" value="1"/>
</dbReference>
<evidence type="ECO:0000313" key="4">
    <source>
        <dbReference type="RefSeq" id="XP_003745994.2"/>
    </source>
</evidence>
<dbReference type="SUPFAM" id="SSF52047">
    <property type="entry name" value="RNI-like"/>
    <property type="match status" value="2"/>
</dbReference>
<dbReference type="Gene3D" id="1.20.1280.50">
    <property type="match status" value="1"/>
</dbReference>
<dbReference type="CDD" id="cd09917">
    <property type="entry name" value="F-box_SF"/>
    <property type="match status" value="1"/>
</dbReference>
<dbReference type="Proteomes" id="UP000694867">
    <property type="component" value="Unplaced"/>
</dbReference>
<keyword evidence="3" id="KW-1185">Reference proteome</keyword>
<dbReference type="PROSITE" id="PS50181">
    <property type="entry name" value="FBOX"/>
    <property type="match status" value="1"/>
</dbReference>
<proteinExistence type="predicted"/>
<dbReference type="SMART" id="SM00367">
    <property type="entry name" value="LRR_CC"/>
    <property type="match status" value="4"/>
</dbReference>
<dbReference type="SUPFAM" id="SSF81383">
    <property type="entry name" value="F-box domain"/>
    <property type="match status" value="1"/>
</dbReference>
<accession>A0AAJ6QWF9</accession>
<dbReference type="GO" id="GO:0019005">
    <property type="term" value="C:SCF ubiquitin ligase complex"/>
    <property type="evidence" value="ECO:0007669"/>
    <property type="project" value="TreeGrafter"/>
</dbReference>
<organism evidence="3 4">
    <name type="scientific">Galendromus occidentalis</name>
    <name type="common">western predatory mite</name>
    <dbReference type="NCBI Taxonomy" id="34638"/>
    <lineage>
        <taxon>Eukaryota</taxon>
        <taxon>Metazoa</taxon>
        <taxon>Ecdysozoa</taxon>
        <taxon>Arthropoda</taxon>
        <taxon>Chelicerata</taxon>
        <taxon>Arachnida</taxon>
        <taxon>Acari</taxon>
        <taxon>Parasitiformes</taxon>
        <taxon>Mesostigmata</taxon>
        <taxon>Gamasina</taxon>
        <taxon>Phytoseioidea</taxon>
        <taxon>Phytoseiidae</taxon>
        <taxon>Typhlodrominae</taxon>
        <taxon>Galendromus</taxon>
    </lineage>
</organism>
<dbReference type="PANTHER" id="PTHR13318">
    <property type="entry name" value="PARTNER OF PAIRED, ISOFORM B-RELATED"/>
    <property type="match status" value="1"/>
</dbReference>
<dbReference type="Gene3D" id="3.80.10.10">
    <property type="entry name" value="Ribonuclease Inhibitor"/>
    <property type="match status" value="2"/>
</dbReference>
<dbReference type="InterPro" id="IPR001810">
    <property type="entry name" value="F-box_dom"/>
</dbReference>
<dbReference type="GeneID" id="100906855"/>
<gene>
    <name evidence="4" type="primary">LOC100906855</name>
</gene>
<dbReference type="InterPro" id="IPR006553">
    <property type="entry name" value="Leu-rich_rpt_Cys-con_subtyp"/>
</dbReference>
<keyword evidence="1" id="KW-0833">Ubl conjugation pathway</keyword>
<dbReference type="SMART" id="SM00256">
    <property type="entry name" value="FBOX"/>
    <property type="match status" value="1"/>
</dbReference>
<dbReference type="KEGG" id="goe:100906855"/>
<dbReference type="RefSeq" id="XP_003745994.2">
    <property type="nucleotide sequence ID" value="XM_003745946.2"/>
</dbReference>
<reference evidence="4" key="1">
    <citation type="submission" date="2025-08" db="UniProtKB">
        <authorList>
            <consortium name="RefSeq"/>
        </authorList>
    </citation>
    <scope>IDENTIFICATION</scope>
</reference>
<evidence type="ECO:0000259" key="2">
    <source>
        <dbReference type="PROSITE" id="PS50181"/>
    </source>
</evidence>
<feature type="domain" description="F-box" evidence="2">
    <location>
        <begin position="1"/>
        <end position="43"/>
    </location>
</feature>
<dbReference type="PANTHER" id="PTHR13318:SF247">
    <property type="entry name" value="GH16156P"/>
    <property type="match status" value="1"/>
</dbReference>
<sequence length="499" mass="56931">MPAELLTRVLSDLDPRNRLQIARTCRRWAQVVSGLLDDVRLAITGANMDKAIPCILKSDRIYNHLSISRADLDQCDPKFWIKVGENLRELRLSRCTWSPAVFCSIIRRCPNLETLSFSGFWEGDGIFVPKRPEDVVLEEFHLSFLKMNRLFPRAYMSSSTFDRLLELMPNLTSISTRCSTEQEPRYTRAPDSSQRILMLLTDEHVISIAERFSKTLQELRLAWCAGLTGRAYAAIGCLTNLRTLSLASARHLDDCHLTQIIRNAPDLEHLSVTEITDLVSDTALVNLRDLRKLRRLGMDFPPSSEGEWLQYLATLAGFERLKLLDYDFEESYEAFESMARLANLRTLTLIRCYFNPACDAHVSKIILLENLQTLNFYGEEEDCCDSCLGAQACCNMSLPESPPRHEELLALPPREGRLRTLHLYRCLRITNVGLISLLRGEPFLESLLVQSCPLISGRSLRALETLCPRLRCLFAEPFADAVKRSFHERRPSVTLFGHC</sequence>
<dbReference type="GO" id="GO:0031146">
    <property type="term" value="P:SCF-dependent proteasomal ubiquitin-dependent protein catabolic process"/>
    <property type="evidence" value="ECO:0007669"/>
    <property type="project" value="TreeGrafter"/>
</dbReference>
<name>A0AAJ6QWF9_9ACAR</name>
<dbReference type="AlphaFoldDB" id="A0AAJ6QWF9"/>